<dbReference type="GO" id="GO:1904355">
    <property type="term" value="P:positive regulation of telomere capping"/>
    <property type="evidence" value="ECO:0007669"/>
    <property type="project" value="TreeGrafter"/>
</dbReference>
<feature type="repeat" description="ANK" evidence="3">
    <location>
        <begin position="142"/>
        <end position="174"/>
    </location>
</feature>
<organism evidence="4 5">
    <name type="scientific">Meganyctiphanes norvegica</name>
    <name type="common">Northern krill</name>
    <name type="synonym">Thysanopoda norvegica</name>
    <dbReference type="NCBI Taxonomy" id="48144"/>
    <lineage>
        <taxon>Eukaryota</taxon>
        <taxon>Metazoa</taxon>
        <taxon>Ecdysozoa</taxon>
        <taxon>Arthropoda</taxon>
        <taxon>Crustacea</taxon>
        <taxon>Multicrustacea</taxon>
        <taxon>Malacostraca</taxon>
        <taxon>Eumalacostraca</taxon>
        <taxon>Eucarida</taxon>
        <taxon>Euphausiacea</taxon>
        <taxon>Euphausiidae</taxon>
        <taxon>Meganyctiphanes</taxon>
    </lineage>
</organism>
<gene>
    <name evidence="4" type="ORF">MNOR_LOCUS27231</name>
</gene>
<dbReference type="GO" id="GO:0005634">
    <property type="term" value="C:nucleus"/>
    <property type="evidence" value="ECO:0007669"/>
    <property type="project" value="TreeGrafter"/>
</dbReference>
<dbReference type="Pfam" id="PF12796">
    <property type="entry name" value="Ank_2"/>
    <property type="match status" value="1"/>
</dbReference>
<dbReference type="InterPro" id="IPR036770">
    <property type="entry name" value="Ankyrin_rpt-contain_sf"/>
</dbReference>
<evidence type="ECO:0000256" key="1">
    <source>
        <dbReference type="ARBA" id="ARBA00022737"/>
    </source>
</evidence>
<evidence type="ECO:0000313" key="5">
    <source>
        <dbReference type="Proteomes" id="UP001497623"/>
    </source>
</evidence>
<evidence type="ECO:0000256" key="3">
    <source>
        <dbReference type="PROSITE-ProRule" id="PRU00023"/>
    </source>
</evidence>
<dbReference type="GO" id="GO:0003950">
    <property type="term" value="F:NAD+ poly-ADP-ribosyltransferase activity"/>
    <property type="evidence" value="ECO:0007669"/>
    <property type="project" value="TreeGrafter"/>
</dbReference>
<reference evidence="4 5" key="1">
    <citation type="submission" date="2024-05" db="EMBL/GenBank/DDBJ databases">
        <authorList>
            <person name="Wallberg A."/>
        </authorList>
    </citation>
    <scope>NUCLEOTIDE SEQUENCE [LARGE SCALE GENOMIC DNA]</scope>
</reference>
<dbReference type="GO" id="GO:0005737">
    <property type="term" value="C:cytoplasm"/>
    <property type="evidence" value="ECO:0007669"/>
    <property type="project" value="TreeGrafter"/>
</dbReference>
<dbReference type="AlphaFoldDB" id="A0AAV2RMU8"/>
<dbReference type="InterPro" id="IPR051637">
    <property type="entry name" value="Ank_repeat_dom-contain_49"/>
</dbReference>
<dbReference type="SMART" id="SM00248">
    <property type="entry name" value="ANK"/>
    <property type="match status" value="1"/>
</dbReference>
<keyword evidence="5" id="KW-1185">Reference proteome</keyword>
<dbReference type="Gene3D" id="1.25.40.20">
    <property type="entry name" value="Ankyrin repeat-containing domain"/>
    <property type="match status" value="1"/>
</dbReference>
<accession>A0AAV2RMU8</accession>
<dbReference type="SUPFAM" id="SSF48403">
    <property type="entry name" value="Ankyrin repeat"/>
    <property type="match status" value="1"/>
</dbReference>
<proteinExistence type="predicted"/>
<dbReference type="InterPro" id="IPR002110">
    <property type="entry name" value="Ankyrin_rpt"/>
</dbReference>
<dbReference type="EMBL" id="CAXKWB010028293">
    <property type="protein sequence ID" value="CAL4133613.1"/>
    <property type="molecule type" value="Genomic_DNA"/>
</dbReference>
<keyword evidence="1" id="KW-0677">Repeat</keyword>
<name>A0AAV2RMU8_MEGNR</name>
<dbReference type="PANTHER" id="PTHR24180">
    <property type="entry name" value="CYCLIN-DEPENDENT KINASE INHIBITOR 2C-RELATED"/>
    <property type="match status" value="1"/>
</dbReference>
<dbReference type="PANTHER" id="PTHR24180:SF45">
    <property type="entry name" value="POLY [ADP-RIBOSE] POLYMERASE TANKYRASE"/>
    <property type="match status" value="1"/>
</dbReference>
<keyword evidence="2 3" id="KW-0040">ANK repeat</keyword>
<sequence>MSASVVSELQDAIIRSDPEAVRRLLDTHGTALKERPNCQKDGWSALHVLAKCGENYGCQQQAGGTIRENQEANTTSTLDSICKTMINNRSWEEGGRLQSPGKPPWMWWWLCEPSRERYHRARMSIVYMLVDGGVDVNGRDSSGLSPLHYAARRGDSAVCDVLIQCGADLQAQHGVWHYGTRCSMLLSRRKRSTG</sequence>
<evidence type="ECO:0000256" key="2">
    <source>
        <dbReference type="ARBA" id="ARBA00023043"/>
    </source>
</evidence>
<protein>
    <submittedName>
        <fullName evidence="4">Uncharacterized protein</fullName>
    </submittedName>
</protein>
<dbReference type="GO" id="GO:0090263">
    <property type="term" value="P:positive regulation of canonical Wnt signaling pathway"/>
    <property type="evidence" value="ECO:0007669"/>
    <property type="project" value="TreeGrafter"/>
</dbReference>
<dbReference type="Proteomes" id="UP001497623">
    <property type="component" value="Unassembled WGS sequence"/>
</dbReference>
<dbReference type="GO" id="GO:0070198">
    <property type="term" value="P:protein localization to chromosome, telomeric region"/>
    <property type="evidence" value="ECO:0007669"/>
    <property type="project" value="TreeGrafter"/>
</dbReference>
<dbReference type="PROSITE" id="PS50297">
    <property type="entry name" value="ANK_REP_REGION"/>
    <property type="match status" value="1"/>
</dbReference>
<dbReference type="PROSITE" id="PS50088">
    <property type="entry name" value="ANK_REPEAT"/>
    <property type="match status" value="1"/>
</dbReference>
<comment type="caution">
    <text evidence="4">The sequence shown here is derived from an EMBL/GenBank/DDBJ whole genome shotgun (WGS) entry which is preliminary data.</text>
</comment>
<evidence type="ECO:0000313" key="4">
    <source>
        <dbReference type="EMBL" id="CAL4133613.1"/>
    </source>
</evidence>